<feature type="binding site" evidence="1">
    <location>
        <position position="171"/>
    </location>
    <ligand>
        <name>Zn(2+)</name>
        <dbReference type="ChEBI" id="CHEBI:29105"/>
    </ligand>
</feature>
<reference evidence="3" key="1">
    <citation type="submission" date="2018-02" db="EMBL/GenBank/DDBJ databases">
        <authorList>
            <person name="Cohen D.B."/>
            <person name="Kent A.D."/>
        </authorList>
    </citation>
    <scope>NUCLEOTIDE SEQUENCE</scope>
</reference>
<dbReference type="GO" id="GO:0046872">
    <property type="term" value="F:metal ion binding"/>
    <property type="evidence" value="ECO:0007669"/>
    <property type="project" value="UniProtKB-KW"/>
</dbReference>
<dbReference type="PANTHER" id="PTHR31116:SF5">
    <property type="entry name" value="OS06G0649800 PROTEIN"/>
    <property type="match status" value="1"/>
</dbReference>
<feature type="binding site" evidence="1">
    <location>
        <position position="333"/>
    </location>
    <ligand>
        <name>Zn(2+)</name>
        <dbReference type="ChEBI" id="CHEBI:29105"/>
    </ligand>
</feature>
<keyword evidence="1" id="KW-0479">Metal-binding</keyword>
<protein>
    <submittedName>
        <fullName evidence="3">Uncharacterized protein</fullName>
    </submittedName>
</protein>
<dbReference type="InterPro" id="IPR011257">
    <property type="entry name" value="DNA_glycosylase"/>
</dbReference>
<feature type="compositionally biased region" description="Basic and acidic residues" evidence="2">
    <location>
        <begin position="42"/>
        <end position="58"/>
    </location>
</feature>
<keyword evidence="1" id="KW-0862">Zinc</keyword>
<feature type="compositionally biased region" description="Polar residues" evidence="2">
    <location>
        <begin position="62"/>
        <end position="77"/>
    </location>
</feature>
<feature type="region of interest" description="Disordered" evidence="2">
    <location>
        <begin position="1"/>
        <end position="77"/>
    </location>
</feature>
<organism evidence="3">
    <name type="scientific">Fagus sylvatica</name>
    <name type="common">Beechnut</name>
    <dbReference type="NCBI Taxonomy" id="28930"/>
    <lineage>
        <taxon>Eukaryota</taxon>
        <taxon>Viridiplantae</taxon>
        <taxon>Streptophyta</taxon>
        <taxon>Embryophyta</taxon>
        <taxon>Tracheophyta</taxon>
        <taxon>Spermatophyta</taxon>
        <taxon>Magnoliopsida</taxon>
        <taxon>eudicotyledons</taxon>
        <taxon>Gunneridae</taxon>
        <taxon>Pentapetalae</taxon>
        <taxon>rosids</taxon>
        <taxon>fabids</taxon>
        <taxon>Fagales</taxon>
        <taxon>Fagaceae</taxon>
        <taxon>Fagus</taxon>
    </lineage>
</organism>
<dbReference type="PANTHER" id="PTHR31116">
    <property type="entry name" value="OS04G0501200 PROTEIN"/>
    <property type="match status" value="1"/>
</dbReference>
<evidence type="ECO:0000313" key="3">
    <source>
        <dbReference type="EMBL" id="SPC91716.1"/>
    </source>
</evidence>
<dbReference type="GO" id="GO:0008725">
    <property type="term" value="F:DNA-3-methyladenine glycosylase activity"/>
    <property type="evidence" value="ECO:0007669"/>
    <property type="project" value="InterPro"/>
</dbReference>
<dbReference type="GO" id="GO:0006284">
    <property type="term" value="P:base-excision repair"/>
    <property type="evidence" value="ECO:0007669"/>
    <property type="project" value="InterPro"/>
</dbReference>
<feature type="region of interest" description="Disordered" evidence="2">
    <location>
        <begin position="98"/>
        <end position="153"/>
    </location>
</feature>
<evidence type="ECO:0000256" key="1">
    <source>
        <dbReference type="PIRSR" id="PIRSR605019-1"/>
    </source>
</evidence>
<sequence length="380" mass="41959">MSGAPRVRSMNVADSEARSVLGPAGNKAGSLSARKPGSKPLRKVEKSAEDTTLAEDKKARKSSTVTTSSPQLHSLNVPSVLRRHEQLLHSNLSLNASCSSDASTDSFRSRASTGRLIRSNSMGSRRKPYPSKPRSIASDGSLESPPPDGVQTKKRCAWVTPNTDPCYAAYHDEEWGVPVHDDKKLFELLVFSGALAELTWPTILSKKHIFREVFADFDPVAVSKLNEKKMIAPGSTASSLLSELKLRSIIENARQISKVIDEFGSFEKYIWSFVNHKPIVSRFRYPRQVPVKTPKADVISKDLVRRGFRCVGPTVIYSFMQVAGITNDHLISCFRFQECIAAAEGNDENGIKDKTEETNPDNVMESELSIAIDELNFSSE</sequence>
<dbReference type="InterPro" id="IPR005019">
    <property type="entry name" value="Adenine_glyco"/>
</dbReference>
<dbReference type="Gene3D" id="1.10.340.30">
    <property type="entry name" value="Hypothetical protein, domain 2"/>
    <property type="match status" value="1"/>
</dbReference>
<feature type="binding site" evidence="1">
    <location>
        <position position="156"/>
    </location>
    <ligand>
        <name>Zn(2+)</name>
        <dbReference type="ChEBI" id="CHEBI:29105"/>
    </ligand>
</feature>
<name>A0A2N9FLQ4_FAGSY</name>
<gene>
    <name evidence="3" type="ORF">FSB_LOCUS19598</name>
</gene>
<dbReference type="Pfam" id="PF03352">
    <property type="entry name" value="Adenine_glyco"/>
    <property type="match status" value="1"/>
</dbReference>
<accession>A0A2N9FLQ4</accession>
<dbReference type="EMBL" id="OIVN01001247">
    <property type="protein sequence ID" value="SPC91716.1"/>
    <property type="molecule type" value="Genomic_DNA"/>
</dbReference>
<dbReference type="AlphaFoldDB" id="A0A2N9FLQ4"/>
<feature type="compositionally biased region" description="Polar residues" evidence="2">
    <location>
        <begin position="98"/>
        <end position="123"/>
    </location>
</feature>
<evidence type="ECO:0000256" key="2">
    <source>
        <dbReference type="SAM" id="MobiDB-lite"/>
    </source>
</evidence>
<dbReference type="SUPFAM" id="SSF48150">
    <property type="entry name" value="DNA-glycosylase"/>
    <property type="match status" value="1"/>
</dbReference>
<proteinExistence type="predicted"/>
<feature type="binding site" evidence="1">
    <location>
        <position position="329"/>
    </location>
    <ligand>
        <name>Zn(2+)</name>
        <dbReference type="ChEBI" id="CHEBI:29105"/>
    </ligand>
</feature>